<dbReference type="Proteomes" id="UP001530315">
    <property type="component" value="Unassembled WGS sequence"/>
</dbReference>
<accession>A0ABD3NE36</accession>
<sequence length="219" mass="24859">MCYATYALTGRSFRETILISATTTPSSITNDNRCGYPLRKGDLYGGGHYVESAAAHLTPQGRAIFEASSKFGDGKTLPVSRSEESVASGRVHVVVKGNSRRSAGREYTLLNSPLHLPLFCIFFKYPPCKRYYNPYAEDGTRMYACRLHSELRMKRLKKEGWKWRGGEKQLDDFWNGREQGKSRKCKVKDKDKVRKRESTEMTDGSAPKELKQIETSVIK</sequence>
<dbReference type="AlphaFoldDB" id="A0ABD3NE36"/>
<reference evidence="2 3" key="1">
    <citation type="submission" date="2024-10" db="EMBL/GenBank/DDBJ databases">
        <title>Updated reference genomes for cyclostephanoid diatoms.</title>
        <authorList>
            <person name="Roberts W.R."/>
            <person name="Alverson A.J."/>
        </authorList>
    </citation>
    <scope>NUCLEOTIDE SEQUENCE [LARGE SCALE GENOMIC DNA]</scope>
    <source>
        <strain evidence="2 3">AJA276-08</strain>
    </source>
</reference>
<gene>
    <name evidence="2" type="ORF">ACHAW5_010601</name>
</gene>
<comment type="caution">
    <text evidence="2">The sequence shown here is derived from an EMBL/GenBank/DDBJ whole genome shotgun (WGS) entry which is preliminary data.</text>
</comment>
<proteinExistence type="predicted"/>
<feature type="compositionally biased region" description="Basic and acidic residues" evidence="1">
    <location>
        <begin position="188"/>
        <end position="199"/>
    </location>
</feature>
<evidence type="ECO:0000256" key="1">
    <source>
        <dbReference type="SAM" id="MobiDB-lite"/>
    </source>
</evidence>
<feature type="region of interest" description="Disordered" evidence="1">
    <location>
        <begin position="184"/>
        <end position="219"/>
    </location>
</feature>
<keyword evidence="3" id="KW-1185">Reference proteome</keyword>
<evidence type="ECO:0000313" key="3">
    <source>
        <dbReference type="Proteomes" id="UP001530315"/>
    </source>
</evidence>
<protein>
    <submittedName>
        <fullName evidence="2">Uncharacterized protein</fullName>
    </submittedName>
</protein>
<evidence type="ECO:0000313" key="2">
    <source>
        <dbReference type="EMBL" id="KAL3774147.1"/>
    </source>
</evidence>
<dbReference type="EMBL" id="JALLAZ020001486">
    <property type="protein sequence ID" value="KAL3774147.1"/>
    <property type="molecule type" value="Genomic_DNA"/>
</dbReference>
<name>A0ABD3NE36_9STRA</name>
<organism evidence="2 3">
    <name type="scientific">Stephanodiscus triporus</name>
    <dbReference type="NCBI Taxonomy" id="2934178"/>
    <lineage>
        <taxon>Eukaryota</taxon>
        <taxon>Sar</taxon>
        <taxon>Stramenopiles</taxon>
        <taxon>Ochrophyta</taxon>
        <taxon>Bacillariophyta</taxon>
        <taxon>Coscinodiscophyceae</taxon>
        <taxon>Thalassiosirophycidae</taxon>
        <taxon>Stephanodiscales</taxon>
        <taxon>Stephanodiscaceae</taxon>
        <taxon>Stephanodiscus</taxon>
    </lineage>
</organism>